<protein>
    <submittedName>
        <fullName evidence="1">Uncharacterized protein</fullName>
    </submittedName>
</protein>
<accession>A0ABR2R741</accession>
<comment type="caution">
    <text evidence="1">The sequence shown here is derived from an EMBL/GenBank/DDBJ whole genome shotgun (WGS) entry which is preliminary data.</text>
</comment>
<sequence length="78" mass="8085">MLGGICNSPHGCLAGCGLSTSSSALDTKKLAGENSCKAGRLRSNSTCWLIWFMVLVEPTHSDVTPLPLAVALFPAPPS</sequence>
<evidence type="ECO:0000313" key="2">
    <source>
        <dbReference type="Proteomes" id="UP001396334"/>
    </source>
</evidence>
<evidence type="ECO:0000313" key="1">
    <source>
        <dbReference type="EMBL" id="KAK9008763.1"/>
    </source>
</evidence>
<keyword evidence="2" id="KW-1185">Reference proteome</keyword>
<reference evidence="1 2" key="1">
    <citation type="journal article" date="2024" name="G3 (Bethesda)">
        <title>Genome assembly of Hibiscus sabdariffa L. provides insights into metabolisms of medicinal natural products.</title>
        <authorList>
            <person name="Kim T."/>
        </authorList>
    </citation>
    <scope>NUCLEOTIDE SEQUENCE [LARGE SCALE GENOMIC DNA]</scope>
    <source>
        <strain evidence="1">TK-2024</strain>
        <tissue evidence="1">Old leaves</tissue>
    </source>
</reference>
<gene>
    <name evidence="1" type="ORF">V6N11_080241</name>
</gene>
<proteinExistence type="predicted"/>
<dbReference type="Proteomes" id="UP001396334">
    <property type="component" value="Unassembled WGS sequence"/>
</dbReference>
<name>A0ABR2R741_9ROSI</name>
<organism evidence="1 2">
    <name type="scientific">Hibiscus sabdariffa</name>
    <name type="common">roselle</name>
    <dbReference type="NCBI Taxonomy" id="183260"/>
    <lineage>
        <taxon>Eukaryota</taxon>
        <taxon>Viridiplantae</taxon>
        <taxon>Streptophyta</taxon>
        <taxon>Embryophyta</taxon>
        <taxon>Tracheophyta</taxon>
        <taxon>Spermatophyta</taxon>
        <taxon>Magnoliopsida</taxon>
        <taxon>eudicotyledons</taxon>
        <taxon>Gunneridae</taxon>
        <taxon>Pentapetalae</taxon>
        <taxon>rosids</taxon>
        <taxon>malvids</taxon>
        <taxon>Malvales</taxon>
        <taxon>Malvaceae</taxon>
        <taxon>Malvoideae</taxon>
        <taxon>Hibiscus</taxon>
    </lineage>
</organism>
<dbReference type="EMBL" id="JBBPBN010000025">
    <property type="protein sequence ID" value="KAK9008763.1"/>
    <property type="molecule type" value="Genomic_DNA"/>
</dbReference>